<evidence type="ECO:0000256" key="10">
    <source>
        <dbReference type="SAM" id="MobiDB-lite"/>
    </source>
</evidence>
<feature type="compositionally biased region" description="Basic and acidic residues" evidence="10">
    <location>
        <begin position="51"/>
        <end position="71"/>
    </location>
</feature>
<dbReference type="Pfam" id="PF04104">
    <property type="entry name" value="DNA_primase_lrg"/>
    <property type="match status" value="1"/>
</dbReference>
<feature type="region of interest" description="Disordered" evidence="10">
    <location>
        <begin position="781"/>
        <end position="855"/>
    </location>
</feature>
<keyword evidence="9" id="KW-0238">DNA-binding</keyword>
<dbReference type="PANTHER" id="PTHR10537">
    <property type="entry name" value="DNA PRIMASE LARGE SUBUNIT"/>
    <property type="match status" value="1"/>
</dbReference>
<feature type="region of interest" description="Disordered" evidence="10">
    <location>
        <begin position="1302"/>
        <end position="1366"/>
    </location>
</feature>
<feature type="compositionally biased region" description="Polar residues" evidence="10">
    <location>
        <begin position="483"/>
        <end position="493"/>
    </location>
</feature>
<keyword evidence="3" id="KW-0004">4Fe-4S</keyword>
<feature type="compositionally biased region" description="Pro residues" evidence="10">
    <location>
        <begin position="626"/>
        <end position="640"/>
    </location>
</feature>
<dbReference type="Proteomes" id="UP000683000">
    <property type="component" value="Unassembled WGS sequence"/>
</dbReference>
<dbReference type="GO" id="GO:0003677">
    <property type="term" value="F:DNA binding"/>
    <property type="evidence" value="ECO:0007669"/>
    <property type="project" value="UniProtKB-KW"/>
</dbReference>
<feature type="compositionally biased region" description="Basic and acidic residues" evidence="10">
    <location>
        <begin position="182"/>
        <end position="251"/>
    </location>
</feature>
<evidence type="ECO:0000256" key="7">
    <source>
        <dbReference type="ARBA" id="ARBA00023004"/>
    </source>
</evidence>
<feature type="compositionally biased region" description="Basic and acidic residues" evidence="10">
    <location>
        <begin position="831"/>
        <end position="842"/>
    </location>
</feature>
<evidence type="ECO:0000313" key="12">
    <source>
        <dbReference type="EMBL" id="KAG6376429.1"/>
    </source>
</evidence>
<feature type="compositionally biased region" description="Low complexity" evidence="10">
    <location>
        <begin position="556"/>
        <end position="594"/>
    </location>
</feature>
<feature type="region of interest" description="Disordered" evidence="10">
    <location>
        <begin position="1076"/>
        <end position="1222"/>
    </location>
</feature>
<feature type="compositionally biased region" description="Low complexity" evidence="10">
    <location>
        <begin position="895"/>
        <end position="907"/>
    </location>
</feature>
<feature type="compositionally biased region" description="Polar residues" evidence="10">
    <location>
        <begin position="1313"/>
        <end position="1323"/>
    </location>
</feature>
<feature type="compositionally biased region" description="Polar residues" evidence="10">
    <location>
        <begin position="1464"/>
        <end position="1476"/>
    </location>
</feature>
<dbReference type="EMBL" id="JAGFBS010000012">
    <property type="protein sequence ID" value="KAG6376429.1"/>
    <property type="molecule type" value="Genomic_DNA"/>
</dbReference>
<keyword evidence="4" id="KW-0639">Primosome</keyword>
<evidence type="ECO:0000313" key="13">
    <source>
        <dbReference type="Proteomes" id="UP000683000"/>
    </source>
</evidence>
<feature type="compositionally biased region" description="Polar residues" evidence="10">
    <location>
        <begin position="708"/>
        <end position="718"/>
    </location>
</feature>
<evidence type="ECO:0000256" key="5">
    <source>
        <dbReference type="ARBA" id="ARBA00022705"/>
    </source>
</evidence>
<feature type="compositionally biased region" description="Polar residues" evidence="10">
    <location>
        <begin position="908"/>
        <end position="919"/>
    </location>
</feature>
<evidence type="ECO:0000256" key="3">
    <source>
        <dbReference type="ARBA" id="ARBA00022485"/>
    </source>
</evidence>
<feature type="region of interest" description="Disordered" evidence="10">
    <location>
        <begin position="136"/>
        <end position="418"/>
    </location>
</feature>
<dbReference type="InterPro" id="IPR058560">
    <property type="entry name" value="DNA_primase_C"/>
</dbReference>
<feature type="compositionally biased region" description="Basic and acidic residues" evidence="10">
    <location>
        <begin position="1158"/>
        <end position="1172"/>
    </location>
</feature>
<sequence>MSTHTRRRDDRPTHVDPFKQWDKYPPDYDADRRRNRSATVPSHSYDPRSYPSHDSRYNDPKHAARSHRQDPHYPPASTHSIITPPRTLPQLAKPINTRYAHPRSTPQPLITLLADPIKTRLIRELQDVPTRPLTTTFPLPKKCQGLPPVPSRAVHSSMQPSFSTPANQSLWNPPQDLSSSRRQKDTYKDRDRDQDRDRDREREKSVAELENRHKDKSRTERHRERERERATDVRYQDASRSRYHDRRKDSDTEGVLYSEQRNASKASLSGREGYSSVREPSSGHRRHRTEDGTTSTGRRHQPENTQNPITTMPSHSTTAPQPDAQQTAKSQRSHREGRPSTAPGAQSGSDTERVTTKHRMDRTPSGPAVQRSDAHTSTSTRDKGNHDPSVGPRDDVKRPEGKYGTQQDIRAPLAPANVDIPLVTPGPKVSALPTETRAPTVPQIVSIRAGQGPSDPHDAHFKSSAISHLDAPQEIVVHPPHPTSASIVKSSSHTRSHFSETRAQSDRPPEYSHAVPHRDDLPPGERVSIHESSRALPTPISKPSYARGNPETGVDISSSSYPHSRPPSRSAHRISANNTVPPAVVGPRPVRSVSQGPQSNEPPTRPPSMTHYAPIISSVPGQHSVPPSPAYQPNGSPPKAGPTHGLLSSAQPSLKYTHLHGVSPSHSLQQVPPAPPTVHPTPIVVPQMLTSSRPSTRDGTHTDAPYAHQQSADQQPPTDNYPEPRQTSNSTTVKASWVVQTPAAAKRTRISREDKYLRDHLFNLEMSQDQLRQVLSQDDDLFPRTSSSMKASQATTPTISSQRNSPGAKARDVSFGTPRGTLASNSPKSRSAKETPTPEHVPRQTLPLHLAGPPQISVVGATPVTVARDLPRGRVDHDLLAPPFPAPTWASRTISSPQHQQSQSSQPVARSTSSTSYQPQLAPAVRAPSLFHPYQPPSPPTLEEIAQENGQFSPPPLPVPPPRGLEDSPPPPIETRTSEIIPTRSQSDRHPQSYVYSVPEVQSEMFHLPSQASQPSSVPPPRATEIMQLPKADSNTVPTVIPNNSVAMTHGDARASKQAFSQPEDVQIAHQEIMRTTSVLPPQSSTPPTRPRPKVTIEEVPEDSPVLGRGIPTNVPTMTPSVPVSRQPSQHTTVVNAPSTSKPAVVEQSGHKSSPQSRSKDSPLHRNAERNAMEVAPPMPPPTPAVAPTPTRVPSSAPPTQPIFSPSSQLAPTQRATSHTVPSRTYQRAAEMLHASKLSTSAAINPIATGNVNNKSTIALIQTTYNPVSTTSGQHQPANVASVQGSLSSRLVNTSATIVSHPSAPATAPMTKVTASTTITSSGPPVGALGLHTSAPSASINTQPSSAPEPFKHQPFRPQPLSIPSLDATSTTVMSTIAVKNTHQEQPIVDSTRSRDVTSSATRNISSSSHTYPTSTRPGASSATTQPTHVPPAQLPTHSRTVSLPVPSSSSAVQKPPSPRKYSQPISSTTVSTQPFPSRPSAPESQSGLVRSARLLPPDHTNDSDMLKTPSSIAPSPMLNPDTSDAIPQSIAVPIRPRQLSIESKDDKKKGLFGLFRTRTLSSKAVDPPPFPSTTSASLEQGKVHPDVFAAPLTTTPVPRGATSAPKQSHSMPPAVASTSTRAASQTKFRSRVPDPIVMPPPPRQRAREQKDVTPHMFTPFKFLTMHSKRNRTVSAASLDVCDGNTATNTVIGSPDQSTISQAQPLPAIIPPAIRDPLVAASEWRDREEAARRQRKTHRIRRPGVTFDLEEEPPSPAPGTANKRKRNRERTQPGVKQSKGSGPTTSTPTTESYPFRLNFYDTPPRHEVTLEDFETCALDRLRVLAEIESSFARNRPWDELKTVTDAQCKKYLPLNSNTAHTVNLEQQRRNDHIGHFVLRLAFCRSEELRRRFVKAETTLFRVRYDADSSTDRSAFLERQRFDWEKVKPDERDRFAKELTALEKPVTPDPKNWSTEYHKVPWIRVPDLVAKRRVFLSGGYAYVPSNEVSSFVFNEFERKLQLALEVSSPVQSHGSLAENEQYTAKMLPRLDEDTRLIPILNNLSQGFLAGVPSDWVNPSATGDEIRADMIDGLARKHFPMCMRNMQECLVRDRHLKHFGRLQYGLFLKVLGLSIDEAIAFWKKSLSTIADDRFNKEYKYNIRHSYGLEGKRANYPAQSCQQILTSNKPGVGDCHGCPYRHFSPENLQTGLLAVYSSQGLTANDLHEVMRTVKEGHYHVACTRVFEITHASRGVKKGEGIGGGDSVVHPNQYAARSIELEKSPREDAMAVES</sequence>
<feature type="compositionally biased region" description="Polar residues" evidence="10">
    <location>
        <begin position="154"/>
        <end position="180"/>
    </location>
</feature>
<dbReference type="OrthoDB" id="421393at2759"/>
<feature type="compositionally biased region" description="Polar residues" evidence="10">
    <location>
        <begin position="725"/>
        <end position="734"/>
    </location>
</feature>
<feature type="compositionally biased region" description="Pro residues" evidence="10">
    <location>
        <begin position="1177"/>
        <end position="1187"/>
    </location>
</feature>
<evidence type="ECO:0000256" key="1">
    <source>
        <dbReference type="ARBA" id="ARBA00001966"/>
    </source>
</evidence>
<dbReference type="Pfam" id="PF26466">
    <property type="entry name" value="DNA_primase_lrg_N"/>
    <property type="match status" value="1"/>
</dbReference>
<keyword evidence="7" id="KW-0408">Iron</keyword>
<proteinExistence type="inferred from homology"/>
<feature type="compositionally biased region" description="Polar residues" evidence="10">
    <location>
        <begin position="784"/>
        <end position="805"/>
    </location>
</feature>
<dbReference type="InterPro" id="IPR016558">
    <property type="entry name" value="DNA_primase_lsu_euk"/>
</dbReference>
<evidence type="ECO:0000256" key="9">
    <source>
        <dbReference type="ARBA" id="ARBA00023125"/>
    </source>
</evidence>
<keyword evidence="6" id="KW-0479">Metal-binding</keyword>
<protein>
    <submittedName>
        <fullName evidence="12">Eukaryotic and archaeal DNA primase, large subunit-domain-containing protein</fullName>
    </submittedName>
</protein>
<evidence type="ECO:0000256" key="6">
    <source>
        <dbReference type="ARBA" id="ARBA00022723"/>
    </source>
</evidence>
<dbReference type="GO" id="GO:0051539">
    <property type="term" value="F:4 iron, 4 sulfur cluster binding"/>
    <property type="evidence" value="ECO:0007669"/>
    <property type="project" value="UniProtKB-KW"/>
</dbReference>
<feature type="region of interest" description="Disordered" evidence="10">
    <location>
        <begin position="1596"/>
        <end position="1651"/>
    </location>
</feature>
<feature type="domain" description="DNA primase large subunit C-terminal" evidence="11">
    <location>
        <begin position="2072"/>
        <end position="2250"/>
    </location>
</feature>
<reference evidence="12" key="1">
    <citation type="submission" date="2021-03" db="EMBL/GenBank/DDBJ databases">
        <title>Evolutionary innovations through gain and loss of genes in the ectomycorrhizal Boletales.</title>
        <authorList>
            <person name="Wu G."/>
            <person name="Miyauchi S."/>
            <person name="Morin E."/>
            <person name="Yang Z.-L."/>
            <person name="Xu J."/>
            <person name="Martin F.M."/>
        </authorList>
    </citation>
    <scope>NUCLEOTIDE SEQUENCE</scope>
    <source>
        <strain evidence="12">BR01</strain>
    </source>
</reference>
<feature type="region of interest" description="Disordered" evidence="10">
    <location>
        <begin position="1725"/>
        <end position="1797"/>
    </location>
</feature>
<feature type="compositionally biased region" description="Polar residues" evidence="10">
    <location>
        <begin position="1605"/>
        <end position="1628"/>
    </location>
</feature>
<dbReference type="GO" id="GO:0005658">
    <property type="term" value="C:alpha DNA polymerase:primase complex"/>
    <property type="evidence" value="ECO:0007669"/>
    <property type="project" value="TreeGrafter"/>
</dbReference>
<keyword evidence="5" id="KW-0235">DNA replication</keyword>
<dbReference type="GO" id="GO:0006269">
    <property type="term" value="P:DNA replication, synthesis of primer"/>
    <property type="evidence" value="ECO:0007669"/>
    <property type="project" value="UniProtKB-KW"/>
</dbReference>
<evidence type="ECO:0000256" key="2">
    <source>
        <dbReference type="ARBA" id="ARBA00010564"/>
    </source>
</evidence>
<keyword evidence="8" id="KW-0411">Iron-sulfur</keyword>
<feature type="region of interest" description="Disordered" evidence="10">
    <location>
        <begin position="1379"/>
        <end position="1523"/>
    </location>
</feature>
<feature type="compositionally biased region" description="Basic and acidic residues" evidence="10">
    <location>
        <begin position="380"/>
        <end position="401"/>
    </location>
</feature>
<comment type="similarity">
    <text evidence="2">Belongs to the eukaryotic-type primase large subunit family.</text>
</comment>
<dbReference type="Gene3D" id="1.20.930.80">
    <property type="match status" value="1"/>
</dbReference>
<evidence type="ECO:0000256" key="4">
    <source>
        <dbReference type="ARBA" id="ARBA00022515"/>
    </source>
</evidence>
<feature type="compositionally biased region" description="Basic residues" evidence="10">
    <location>
        <begin position="1733"/>
        <end position="1742"/>
    </location>
</feature>
<feature type="compositionally biased region" description="Polar residues" evidence="10">
    <location>
        <begin position="1334"/>
        <end position="1346"/>
    </location>
</feature>
<feature type="compositionally biased region" description="Low complexity" evidence="10">
    <location>
        <begin position="1780"/>
        <end position="1790"/>
    </location>
</feature>
<feature type="compositionally biased region" description="Low complexity" evidence="10">
    <location>
        <begin position="1442"/>
        <end position="1451"/>
    </location>
</feature>
<feature type="compositionally biased region" description="Low complexity" evidence="10">
    <location>
        <begin position="1398"/>
        <end position="1411"/>
    </location>
</feature>
<feature type="compositionally biased region" description="Polar residues" evidence="10">
    <location>
        <begin position="1379"/>
        <end position="1391"/>
    </location>
</feature>
<comment type="cofactor">
    <cofactor evidence="1">
        <name>[4Fe-4S] cluster</name>
        <dbReference type="ChEBI" id="CHEBI:49883"/>
    </cofactor>
</comment>
<dbReference type="CDD" id="cd07322">
    <property type="entry name" value="PriL_PriS_Eukaryotic"/>
    <property type="match status" value="1"/>
</dbReference>
<feature type="region of interest" description="Disordered" evidence="10">
    <location>
        <begin position="476"/>
        <end position="735"/>
    </location>
</feature>
<organism evidence="12 13">
    <name type="scientific">Boletus reticuloceps</name>
    <dbReference type="NCBI Taxonomy" id="495285"/>
    <lineage>
        <taxon>Eukaryota</taxon>
        <taxon>Fungi</taxon>
        <taxon>Dikarya</taxon>
        <taxon>Basidiomycota</taxon>
        <taxon>Agaricomycotina</taxon>
        <taxon>Agaricomycetes</taxon>
        <taxon>Agaricomycetidae</taxon>
        <taxon>Boletales</taxon>
        <taxon>Boletineae</taxon>
        <taxon>Boletaceae</taxon>
        <taxon>Boletoideae</taxon>
        <taxon>Boletus</taxon>
    </lineage>
</organism>
<evidence type="ECO:0000259" key="11">
    <source>
        <dbReference type="Pfam" id="PF04104"/>
    </source>
</evidence>
<feature type="compositionally biased region" description="Basic and acidic residues" evidence="10">
    <location>
        <begin position="497"/>
        <end position="533"/>
    </location>
</feature>
<dbReference type="GO" id="GO:0006270">
    <property type="term" value="P:DNA replication initiation"/>
    <property type="evidence" value="ECO:0007669"/>
    <property type="project" value="TreeGrafter"/>
</dbReference>
<feature type="compositionally biased region" description="Pro residues" evidence="10">
    <location>
        <begin position="953"/>
        <end position="973"/>
    </location>
</feature>
<feature type="compositionally biased region" description="Polar residues" evidence="10">
    <location>
        <begin position="303"/>
        <end position="330"/>
    </location>
</feature>
<comment type="caution">
    <text evidence="12">The sequence shown here is derived from an EMBL/GenBank/DDBJ whole genome shotgun (WGS) entry which is preliminary data.</text>
</comment>
<name>A0A8I2YP76_9AGAM</name>
<dbReference type="PANTHER" id="PTHR10537:SF3">
    <property type="entry name" value="DNA PRIMASE LARGE SUBUNIT"/>
    <property type="match status" value="1"/>
</dbReference>
<gene>
    <name evidence="12" type="ORF">JVT61DRAFT_2416</name>
</gene>
<feature type="region of interest" description="Disordered" evidence="10">
    <location>
        <begin position="877"/>
        <end position="990"/>
    </location>
</feature>
<feature type="compositionally biased region" description="Polar residues" evidence="10">
    <location>
        <begin position="1202"/>
        <end position="1222"/>
    </location>
</feature>
<dbReference type="InterPro" id="IPR007238">
    <property type="entry name" value="DNA_primase_lsu_euk/arc"/>
</dbReference>
<accession>A0A8I2YP76</accession>
<feature type="region of interest" description="Disordered" evidence="10">
    <location>
        <begin position="1"/>
        <end position="87"/>
    </location>
</feature>
<feature type="compositionally biased region" description="Polar residues" evidence="10">
    <location>
        <begin position="1412"/>
        <end position="1428"/>
    </location>
</feature>
<evidence type="ECO:0000256" key="8">
    <source>
        <dbReference type="ARBA" id="ARBA00023014"/>
    </source>
</evidence>
<feature type="compositionally biased region" description="Polar residues" evidence="10">
    <location>
        <begin position="1114"/>
        <end position="1142"/>
    </location>
</feature>
<dbReference type="GO" id="GO:0046872">
    <property type="term" value="F:metal ion binding"/>
    <property type="evidence" value="ECO:0007669"/>
    <property type="project" value="UniProtKB-KW"/>
</dbReference>
<keyword evidence="13" id="KW-1185">Reference proteome</keyword>
<feature type="compositionally biased region" description="Basic and acidic residues" evidence="10">
    <location>
        <begin position="7"/>
        <end position="32"/>
    </location>
</feature>